<dbReference type="RefSeq" id="WP_155216709.1">
    <property type="nucleotide sequence ID" value="NZ_WNHB01000003.1"/>
</dbReference>
<dbReference type="Gene3D" id="1.20.120.220">
    <property type="entry name" value="ATP synthase, F0 complex, subunit A"/>
    <property type="match status" value="1"/>
</dbReference>
<keyword evidence="10 11" id="KW-0066">ATP synthesis</keyword>
<evidence type="ECO:0000313" key="14">
    <source>
        <dbReference type="Proteomes" id="UP000440978"/>
    </source>
</evidence>
<protein>
    <recommendedName>
        <fullName evidence="11 12">ATP synthase subunit a</fullName>
    </recommendedName>
    <alternativeName>
        <fullName evidence="11">ATP synthase F0 sector subunit a</fullName>
    </alternativeName>
    <alternativeName>
        <fullName evidence="11">F-ATPase subunit 6</fullName>
    </alternativeName>
</protein>
<organism evidence="13 14">
    <name type="scientific">Terrilactibacillus tamarindi</name>
    <dbReference type="NCBI Taxonomy" id="2599694"/>
    <lineage>
        <taxon>Bacteria</taxon>
        <taxon>Bacillati</taxon>
        <taxon>Bacillota</taxon>
        <taxon>Bacilli</taxon>
        <taxon>Bacillales</taxon>
        <taxon>Bacillaceae</taxon>
        <taxon>Terrilactibacillus</taxon>
    </lineage>
</organism>
<dbReference type="CDD" id="cd00310">
    <property type="entry name" value="ATP-synt_Fo_a_6"/>
    <property type="match status" value="1"/>
</dbReference>
<evidence type="ECO:0000256" key="3">
    <source>
        <dbReference type="ARBA" id="ARBA00022448"/>
    </source>
</evidence>
<dbReference type="PANTHER" id="PTHR42823:SF3">
    <property type="entry name" value="ATP SYNTHASE SUBUNIT A, CHLOROPLASTIC"/>
    <property type="match status" value="1"/>
</dbReference>
<keyword evidence="14" id="KW-1185">Reference proteome</keyword>
<evidence type="ECO:0000256" key="4">
    <source>
        <dbReference type="ARBA" id="ARBA00022547"/>
    </source>
</evidence>
<reference evidence="13 14" key="1">
    <citation type="submission" date="2019-11" db="EMBL/GenBank/DDBJ databases">
        <title>Terrilactibacillus tamarindus sp. nov. BCM23-1 isolated from bark of Tamarindus indica.</title>
        <authorList>
            <person name="Kingkaew E."/>
            <person name="Tanasupawat S."/>
        </authorList>
    </citation>
    <scope>NUCLEOTIDE SEQUENCE [LARGE SCALE GENOMIC DNA]</scope>
    <source>
        <strain evidence="13 14">BCM23-1</strain>
    </source>
</reference>
<dbReference type="GO" id="GO:0005886">
    <property type="term" value="C:plasma membrane"/>
    <property type="evidence" value="ECO:0007669"/>
    <property type="project" value="UniProtKB-SubCell"/>
</dbReference>
<evidence type="ECO:0000256" key="12">
    <source>
        <dbReference type="RuleBase" id="RU000483"/>
    </source>
</evidence>
<comment type="function">
    <text evidence="11 12">Key component of the proton channel; it plays a direct role in the translocation of protons across the membrane.</text>
</comment>
<feature type="transmembrane region" description="Helical" evidence="11">
    <location>
        <begin position="74"/>
        <end position="97"/>
    </location>
</feature>
<dbReference type="InterPro" id="IPR035908">
    <property type="entry name" value="F0_ATP_A_sf"/>
</dbReference>
<evidence type="ECO:0000256" key="11">
    <source>
        <dbReference type="HAMAP-Rule" id="MF_01393"/>
    </source>
</evidence>
<dbReference type="EMBL" id="WNHB01000003">
    <property type="protein sequence ID" value="MTT30997.1"/>
    <property type="molecule type" value="Genomic_DNA"/>
</dbReference>
<dbReference type="GO" id="GO:0042777">
    <property type="term" value="P:proton motive force-driven plasma membrane ATP synthesis"/>
    <property type="evidence" value="ECO:0007669"/>
    <property type="project" value="TreeGrafter"/>
</dbReference>
<dbReference type="SUPFAM" id="SSF81336">
    <property type="entry name" value="F1F0 ATP synthase subunit A"/>
    <property type="match status" value="1"/>
</dbReference>
<accession>A0A6N8CPC5</accession>
<feature type="transmembrane region" description="Helical" evidence="11">
    <location>
        <begin position="180"/>
        <end position="201"/>
    </location>
</feature>
<keyword evidence="9 11" id="KW-0472">Membrane</keyword>
<name>A0A6N8CPC5_9BACI</name>
<dbReference type="HAMAP" id="MF_01393">
    <property type="entry name" value="ATP_synth_a_bact"/>
    <property type="match status" value="1"/>
</dbReference>
<keyword evidence="8 11" id="KW-0406">Ion transport</keyword>
<feature type="transmembrane region" description="Helical" evidence="11">
    <location>
        <begin position="124"/>
        <end position="143"/>
    </location>
</feature>
<comment type="similarity">
    <text evidence="2 11 12">Belongs to the ATPase A chain family.</text>
</comment>
<keyword evidence="6 11" id="KW-0375">Hydrogen ion transport</keyword>
<keyword evidence="7 11" id="KW-1133">Transmembrane helix</keyword>
<evidence type="ECO:0000256" key="5">
    <source>
        <dbReference type="ARBA" id="ARBA00022692"/>
    </source>
</evidence>
<evidence type="ECO:0000256" key="9">
    <source>
        <dbReference type="ARBA" id="ARBA00023136"/>
    </source>
</evidence>
<dbReference type="AlphaFoldDB" id="A0A6N8CPC5"/>
<keyword evidence="4 11" id="KW-0138">CF(0)</keyword>
<evidence type="ECO:0000313" key="13">
    <source>
        <dbReference type="EMBL" id="MTT30997.1"/>
    </source>
</evidence>
<evidence type="ECO:0000256" key="2">
    <source>
        <dbReference type="ARBA" id="ARBA00006810"/>
    </source>
</evidence>
<keyword evidence="3 11" id="KW-0813">Transport</keyword>
<dbReference type="GO" id="GO:0045259">
    <property type="term" value="C:proton-transporting ATP synthase complex"/>
    <property type="evidence" value="ECO:0007669"/>
    <property type="project" value="UniProtKB-KW"/>
</dbReference>
<comment type="caution">
    <text evidence="13">The sequence shown here is derived from an EMBL/GenBank/DDBJ whole genome shotgun (WGS) entry which is preliminary data.</text>
</comment>
<evidence type="ECO:0000256" key="6">
    <source>
        <dbReference type="ARBA" id="ARBA00022781"/>
    </source>
</evidence>
<feature type="transmembrane region" description="Helical" evidence="11">
    <location>
        <begin position="16"/>
        <end position="37"/>
    </location>
</feature>
<sequence>MEITPKLTFLGMTFDLTVMIGTTIAALLVIILVFFLTRKLTMRPTGKQNIMEMIVDFIRGITNMMLEDKQAAKYLSFAITTFLFILVANMLGVIVMINSHGAVPAFGLTGDAEVSWFKSPTSDINVTVALAFAISLYAHFAGIRKNPRGYVAHYFKPYWPMFPLHIIDELAKPTTHAARLWANIFAGEVLITILVSGAPYLTALPLFAWLGFSIFVGCIQAYIFTVLAIVYISQQIASDH</sequence>
<gene>
    <name evidence="11 13" type="primary">atpB</name>
    <name evidence="13" type="ORF">GMB86_03075</name>
</gene>
<evidence type="ECO:0000256" key="1">
    <source>
        <dbReference type="ARBA" id="ARBA00004141"/>
    </source>
</evidence>
<dbReference type="Pfam" id="PF00119">
    <property type="entry name" value="ATP-synt_A"/>
    <property type="match status" value="1"/>
</dbReference>
<dbReference type="NCBIfam" id="TIGR01131">
    <property type="entry name" value="ATP_synt_6_or_A"/>
    <property type="match status" value="1"/>
</dbReference>
<dbReference type="GO" id="GO:0046933">
    <property type="term" value="F:proton-transporting ATP synthase activity, rotational mechanism"/>
    <property type="evidence" value="ECO:0007669"/>
    <property type="project" value="UniProtKB-UniRule"/>
</dbReference>
<dbReference type="InterPro" id="IPR045082">
    <property type="entry name" value="ATP_syn_F0_a_bact/chloroplast"/>
</dbReference>
<dbReference type="PANTHER" id="PTHR42823">
    <property type="entry name" value="ATP SYNTHASE SUBUNIT A, CHLOROPLASTIC"/>
    <property type="match status" value="1"/>
</dbReference>
<evidence type="ECO:0000256" key="10">
    <source>
        <dbReference type="ARBA" id="ARBA00023310"/>
    </source>
</evidence>
<comment type="subcellular location">
    <subcellularLocation>
        <location evidence="11 12">Cell membrane</location>
        <topology evidence="11 12">Multi-pass membrane protein</topology>
    </subcellularLocation>
    <subcellularLocation>
        <location evidence="1">Membrane</location>
        <topology evidence="1">Multi-pass membrane protein</topology>
    </subcellularLocation>
</comment>
<evidence type="ECO:0000256" key="8">
    <source>
        <dbReference type="ARBA" id="ARBA00023065"/>
    </source>
</evidence>
<dbReference type="Proteomes" id="UP000440978">
    <property type="component" value="Unassembled WGS sequence"/>
</dbReference>
<dbReference type="PRINTS" id="PR00123">
    <property type="entry name" value="ATPASEA"/>
</dbReference>
<dbReference type="OrthoDB" id="9789241at2"/>
<evidence type="ECO:0000256" key="7">
    <source>
        <dbReference type="ARBA" id="ARBA00022989"/>
    </source>
</evidence>
<keyword evidence="11" id="KW-1003">Cell membrane</keyword>
<keyword evidence="5 11" id="KW-0812">Transmembrane</keyword>
<proteinExistence type="inferred from homology"/>
<feature type="transmembrane region" description="Helical" evidence="11">
    <location>
        <begin position="207"/>
        <end position="232"/>
    </location>
</feature>
<dbReference type="InterPro" id="IPR000568">
    <property type="entry name" value="ATP_synth_F0_asu"/>
</dbReference>